<dbReference type="SUPFAM" id="SSF52540">
    <property type="entry name" value="P-loop containing nucleoside triphosphate hydrolases"/>
    <property type="match status" value="1"/>
</dbReference>
<evidence type="ECO:0000256" key="11">
    <source>
        <dbReference type="RuleBase" id="RU004070"/>
    </source>
</evidence>
<protein>
    <recommendedName>
        <fullName evidence="3">DNA helicase</fullName>
        <ecNumber evidence="3">3.6.4.12</ecNumber>
    </recommendedName>
</protein>
<dbReference type="InterPro" id="IPR027417">
    <property type="entry name" value="P-loop_NTPase"/>
</dbReference>
<dbReference type="GO" id="GO:1990518">
    <property type="term" value="F:single-stranded 3'-5' DNA helicase activity"/>
    <property type="evidence" value="ECO:0007669"/>
    <property type="project" value="TreeGrafter"/>
</dbReference>
<evidence type="ECO:0000256" key="2">
    <source>
        <dbReference type="ARBA" id="ARBA00008010"/>
    </source>
</evidence>
<keyword evidence="5 11" id="KW-0547">Nucleotide-binding</keyword>
<evidence type="ECO:0000256" key="6">
    <source>
        <dbReference type="ARBA" id="ARBA00022801"/>
    </source>
</evidence>
<dbReference type="InterPro" id="IPR041562">
    <property type="entry name" value="MCM_lid"/>
</dbReference>
<name>A0A8J6AU45_9EUKA</name>
<dbReference type="GO" id="GO:0003697">
    <property type="term" value="F:single-stranded DNA binding"/>
    <property type="evidence" value="ECO:0007669"/>
    <property type="project" value="TreeGrafter"/>
</dbReference>
<evidence type="ECO:0000256" key="7">
    <source>
        <dbReference type="ARBA" id="ARBA00022806"/>
    </source>
</evidence>
<dbReference type="EMBL" id="JAHDYR010000038">
    <property type="protein sequence ID" value="KAG9392525.1"/>
    <property type="molecule type" value="Genomic_DNA"/>
</dbReference>
<evidence type="ECO:0000256" key="1">
    <source>
        <dbReference type="ARBA" id="ARBA00004123"/>
    </source>
</evidence>
<dbReference type="GO" id="GO:0005634">
    <property type="term" value="C:nucleus"/>
    <property type="evidence" value="ECO:0007669"/>
    <property type="project" value="UniProtKB-SubCell"/>
</dbReference>
<organism evidence="13 14">
    <name type="scientific">Carpediemonas membranifera</name>
    <dbReference type="NCBI Taxonomy" id="201153"/>
    <lineage>
        <taxon>Eukaryota</taxon>
        <taxon>Metamonada</taxon>
        <taxon>Carpediemonas-like organisms</taxon>
        <taxon>Carpediemonas</taxon>
    </lineage>
</organism>
<dbReference type="PRINTS" id="PR01657">
    <property type="entry name" value="MCMFAMILY"/>
</dbReference>
<proteinExistence type="inferred from homology"/>
<evidence type="ECO:0000313" key="13">
    <source>
        <dbReference type="EMBL" id="KAG9392525.1"/>
    </source>
</evidence>
<dbReference type="GO" id="GO:0042555">
    <property type="term" value="C:MCM complex"/>
    <property type="evidence" value="ECO:0007669"/>
    <property type="project" value="TreeGrafter"/>
</dbReference>
<dbReference type="OrthoDB" id="1744952at2759"/>
<evidence type="ECO:0000256" key="5">
    <source>
        <dbReference type="ARBA" id="ARBA00022741"/>
    </source>
</evidence>
<dbReference type="InterPro" id="IPR012340">
    <property type="entry name" value="NA-bd_OB-fold"/>
</dbReference>
<keyword evidence="4" id="KW-0235">DNA replication</keyword>
<keyword evidence="14" id="KW-1185">Reference proteome</keyword>
<dbReference type="InterPro" id="IPR033762">
    <property type="entry name" value="MCM_OB"/>
</dbReference>
<evidence type="ECO:0000259" key="12">
    <source>
        <dbReference type="PROSITE" id="PS50051"/>
    </source>
</evidence>
<keyword evidence="10" id="KW-0539">Nucleus</keyword>
<feature type="domain" description="MCM C-terminal AAA(+) ATPase" evidence="12">
    <location>
        <begin position="352"/>
        <end position="552"/>
    </location>
</feature>
<keyword evidence="9 11" id="KW-0238">DNA-binding</keyword>
<evidence type="ECO:0000256" key="4">
    <source>
        <dbReference type="ARBA" id="ARBA00022705"/>
    </source>
</evidence>
<dbReference type="Pfam" id="PF00493">
    <property type="entry name" value="MCM"/>
    <property type="match status" value="1"/>
</dbReference>
<gene>
    <name evidence="13" type="ORF">J8273_5530</name>
</gene>
<dbReference type="FunFam" id="2.20.28.10:FF:000003">
    <property type="entry name" value="DNA helicase"/>
    <property type="match status" value="1"/>
</dbReference>
<evidence type="ECO:0000256" key="3">
    <source>
        <dbReference type="ARBA" id="ARBA00012551"/>
    </source>
</evidence>
<dbReference type="AlphaFoldDB" id="A0A8J6AU45"/>
<dbReference type="PANTHER" id="PTHR11630">
    <property type="entry name" value="DNA REPLICATION LICENSING FACTOR MCM FAMILY MEMBER"/>
    <property type="match status" value="1"/>
</dbReference>
<dbReference type="GO" id="GO:0005524">
    <property type="term" value="F:ATP binding"/>
    <property type="evidence" value="ECO:0007669"/>
    <property type="project" value="UniProtKB-KW"/>
</dbReference>
<dbReference type="InterPro" id="IPR001208">
    <property type="entry name" value="MCM_dom"/>
</dbReference>
<dbReference type="SMART" id="SM00350">
    <property type="entry name" value="MCM"/>
    <property type="match status" value="1"/>
</dbReference>
<dbReference type="Gene3D" id="3.40.50.300">
    <property type="entry name" value="P-loop containing nucleotide triphosphate hydrolases"/>
    <property type="match status" value="1"/>
</dbReference>
<dbReference type="GO" id="GO:0000727">
    <property type="term" value="P:double-strand break repair via break-induced replication"/>
    <property type="evidence" value="ECO:0007669"/>
    <property type="project" value="TreeGrafter"/>
</dbReference>
<comment type="similarity">
    <text evidence="2 11">Belongs to the MCM family.</text>
</comment>
<evidence type="ECO:0000256" key="8">
    <source>
        <dbReference type="ARBA" id="ARBA00022840"/>
    </source>
</evidence>
<sequence length="827" mass="91324">MEGTHKKVLDDLRLVLSPFFEHIIGEAELADIATNKERNAVIVDYDHVEAYAAENPQAHLSLIVQNEFYFVCDVLGDMLRQKIIDVHGADAAFSSNTRRPRQFAVRFTNLPIEVPRVRVADLGSDCHNKLRTVQGTVTRLNQPELLLKTATFVCKQCGNTIPDVAQEFQYKLPTICTNSACRAKSGFVLDATASTRVDFQRVLLQEPSTVVDPGTTPATIEAIMQGDLVGLLRPGQTCQFIGTVIVVPDLSVMKLPGEHGVLSIARGVDRGSGEGISGVKGVSATTELTFKYVFLVNNIEMGPDAKTVLTASSSDLDALQDALAKDMPRRDRFEAMRDPNSDQFVPTHTADFVRSFAPAIYGHTMIKKAIILMLLGGVTREDDMRIRGDINICIVGDPSTGKSQFLTFVKDFHPRAVFTSGKSASGAGITASVLQDPQTHEFAIVPGAMMLADNGVCCIDEMEKMDEIDQSALHEAMEQQTISISKAGLNVTYNSRASVLAAMNPVQGLYDPARTLRQNVRIAPALISRFDLFFVVRDECNPDNDRRISDHILNNHMPGADHTDDAEFAAGPSYTLDEIRDYITWARTVSVRISEEASNRIGERYIGLRRRQLENTSMRLDVTPRQLEALFRLSQACAKLYGSDTVTVEHVEEAYELLEQTIIHVNDQTTFQVPLVDLEELWDVEPDSDAGGEGAAALEDGEFGFGLERSRAPRQANRRARQETMSLDGATFERYRGLVNEFLTTRFMDETGGRQYATVDEIISHLLHVDAEAPNDQANVLSAASGEKRTRALLGIVQLMEKEQELYPEDGAAFGPDKRYSAMGVVR</sequence>
<keyword evidence="7" id="KW-0347">Helicase</keyword>
<evidence type="ECO:0000256" key="9">
    <source>
        <dbReference type="ARBA" id="ARBA00023125"/>
    </source>
</evidence>
<comment type="caution">
    <text evidence="13">The sequence shown here is derived from an EMBL/GenBank/DDBJ whole genome shotgun (WGS) entry which is preliminary data.</text>
</comment>
<keyword evidence="8 11" id="KW-0067">ATP-binding</keyword>
<evidence type="ECO:0000313" key="14">
    <source>
        <dbReference type="Proteomes" id="UP000717585"/>
    </source>
</evidence>
<dbReference type="Pfam" id="PF17855">
    <property type="entry name" value="MCM_lid"/>
    <property type="match status" value="1"/>
</dbReference>
<comment type="subcellular location">
    <subcellularLocation>
        <location evidence="1">Nucleus</location>
    </subcellularLocation>
</comment>
<dbReference type="SUPFAM" id="SSF50249">
    <property type="entry name" value="Nucleic acid-binding proteins"/>
    <property type="match status" value="1"/>
</dbReference>
<accession>A0A8J6AU45</accession>
<dbReference type="GO" id="GO:0016787">
    <property type="term" value="F:hydrolase activity"/>
    <property type="evidence" value="ECO:0007669"/>
    <property type="project" value="UniProtKB-KW"/>
</dbReference>
<dbReference type="Gene3D" id="2.20.28.10">
    <property type="match status" value="1"/>
</dbReference>
<evidence type="ECO:0000256" key="10">
    <source>
        <dbReference type="ARBA" id="ARBA00023242"/>
    </source>
</evidence>
<dbReference type="PANTHER" id="PTHR11630:SF43">
    <property type="entry name" value="DNA REPLICATION LICENSING FACTOR MCM6"/>
    <property type="match status" value="1"/>
</dbReference>
<dbReference type="InterPro" id="IPR031327">
    <property type="entry name" value="MCM"/>
</dbReference>
<keyword evidence="6" id="KW-0378">Hydrolase</keyword>
<dbReference type="Pfam" id="PF17207">
    <property type="entry name" value="MCM_OB"/>
    <property type="match status" value="1"/>
</dbReference>
<dbReference type="Proteomes" id="UP000717585">
    <property type="component" value="Unassembled WGS sequence"/>
</dbReference>
<reference evidence="13" key="1">
    <citation type="submission" date="2021-05" db="EMBL/GenBank/DDBJ databases">
        <title>A free-living protist that lacks canonical eukaryotic 1 DNA replication and segregation systems.</title>
        <authorList>
            <person name="Salas-Leiva D.E."/>
            <person name="Tromer E.C."/>
            <person name="Curtis B.A."/>
            <person name="Jerlstrom-Hultqvist J."/>
            <person name="Kolisko M."/>
            <person name="Yi Z."/>
            <person name="Salas-Leiva J.S."/>
            <person name="Gallot-Lavallee L."/>
            <person name="Kops G.J.P.L."/>
            <person name="Archibald J.M."/>
            <person name="Simpson A.G.B."/>
            <person name="Roger A.J."/>
        </authorList>
    </citation>
    <scope>NUCLEOTIDE SEQUENCE</scope>
    <source>
        <strain evidence="13">BICM</strain>
    </source>
</reference>
<dbReference type="FunFam" id="3.40.50.300:FF:002469">
    <property type="entry name" value="Cell division control protein 21"/>
    <property type="match status" value="1"/>
</dbReference>
<dbReference type="GO" id="GO:1902969">
    <property type="term" value="P:mitotic DNA replication"/>
    <property type="evidence" value="ECO:0007669"/>
    <property type="project" value="TreeGrafter"/>
</dbReference>
<dbReference type="EC" id="3.6.4.12" evidence="3"/>
<dbReference type="PROSITE" id="PS50051">
    <property type="entry name" value="MCM_2"/>
    <property type="match status" value="1"/>
</dbReference>
<dbReference type="Gene3D" id="2.40.50.140">
    <property type="entry name" value="Nucleic acid-binding proteins"/>
    <property type="match status" value="1"/>
</dbReference>